<protein>
    <recommendedName>
        <fullName evidence="5">Urease accessory protein UreE</fullName>
    </recommendedName>
</protein>
<feature type="compositionally biased region" description="Basic residues" evidence="6">
    <location>
        <begin position="145"/>
        <end position="165"/>
    </location>
</feature>
<name>A0A1R3X9X6_9RHOB</name>
<reference evidence="8 9" key="1">
    <citation type="submission" date="2017-01" db="EMBL/GenBank/DDBJ databases">
        <authorList>
            <person name="Mah S.A."/>
            <person name="Swanson W.J."/>
            <person name="Moy G.W."/>
            <person name="Vacquier V.D."/>
        </authorList>
    </citation>
    <scope>NUCLEOTIDE SEQUENCE [LARGE SCALE GENOMIC DNA]</scope>
    <source>
        <strain evidence="8 9">DSM 21219</strain>
    </source>
</reference>
<feature type="region of interest" description="Disordered" evidence="6">
    <location>
        <begin position="129"/>
        <end position="165"/>
    </location>
</feature>
<feature type="domain" description="UreE urease accessory N-terminal" evidence="7">
    <location>
        <begin position="1"/>
        <end position="68"/>
    </location>
</feature>
<dbReference type="InterPro" id="IPR004029">
    <property type="entry name" value="UreE_N"/>
</dbReference>
<dbReference type="RefSeq" id="WP_076650465.1">
    <property type="nucleotide sequence ID" value="NZ_FTPS01000007.1"/>
</dbReference>
<keyword evidence="9" id="KW-1185">Reference proteome</keyword>
<evidence type="ECO:0000256" key="4">
    <source>
        <dbReference type="ARBA" id="ARBA00023186"/>
    </source>
</evidence>
<sequence length="165" mass="18357">MLTCSEIRPAGSWDRESAADTVRLDFDRRHRRRHMLHGEAGLSFLLDLPRAATLRSGDGLVLGDGRIVVVESAAESLIEITAPDMAALIRIAWHLGNRHLPTQLLGDRLRIRFDHVIRDMVQGLGGSTQEIEAPFDPEGGAFAGGHHHHHGEHDHGHHHHDHDHP</sequence>
<accession>A0A1R3X9X6</accession>
<dbReference type="Pfam" id="PF05194">
    <property type="entry name" value="UreE_C"/>
    <property type="match status" value="1"/>
</dbReference>
<dbReference type="GO" id="GO:0005737">
    <property type="term" value="C:cytoplasm"/>
    <property type="evidence" value="ECO:0007669"/>
    <property type="project" value="UniProtKB-SubCell"/>
</dbReference>
<dbReference type="SUPFAM" id="SSF69287">
    <property type="entry name" value="Urease metallochaperone UreE, N-terminal domain"/>
    <property type="match status" value="1"/>
</dbReference>
<dbReference type="AlphaFoldDB" id="A0A1R3X9X6"/>
<proteinExistence type="inferred from homology"/>
<dbReference type="CDD" id="cd00571">
    <property type="entry name" value="UreE"/>
    <property type="match status" value="1"/>
</dbReference>
<keyword evidence="4 5" id="KW-0143">Chaperone</keyword>
<evidence type="ECO:0000313" key="8">
    <source>
        <dbReference type="EMBL" id="SIT87149.1"/>
    </source>
</evidence>
<dbReference type="Gene3D" id="2.60.260.20">
    <property type="entry name" value="Urease metallochaperone UreE, N-terminal domain"/>
    <property type="match status" value="1"/>
</dbReference>
<evidence type="ECO:0000256" key="1">
    <source>
        <dbReference type="ARBA" id="ARBA00004496"/>
    </source>
</evidence>
<comment type="similarity">
    <text evidence="5">Belongs to the UreE family.</text>
</comment>
<comment type="function">
    <text evidence="5">Involved in urease metallocenter assembly. Binds nickel. Probably functions as a nickel donor during metallocenter assembly.</text>
</comment>
<dbReference type="OrthoDB" id="9802215at2"/>
<evidence type="ECO:0000256" key="6">
    <source>
        <dbReference type="SAM" id="MobiDB-lite"/>
    </source>
</evidence>
<dbReference type="PIRSF" id="PIRSF036402">
    <property type="entry name" value="Ureas_acces_UreE"/>
    <property type="match status" value="1"/>
</dbReference>
<dbReference type="SUPFAM" id="SSF69737">
    <property type="entry name" value="Urease metallochaperone UreE, C-terminal domain"/>
    <property type="match status" value="1"/>
</dbReference>
<dbReference type="GO" id="GO:0006457">
    <property type="term" value="P:protein folding"/>
    <property type="evidence" value="ECO:0007669"/>
    <property type="project" value="InterPro"/>
</dbReference>
<organism evidence="8 9">
    <name type="scientific">Pontibaca methylaminivorans</name>
    <dbReference type="NCBI Taxonomy" id="515897"/>
    <lineage>
        <taxon>Bacteria</taxon>
        <taxon>Pseudomonadati</taxon>
        <taxon>Pseudomonadota</taxon>
        <taxon>Alphaproteobacteria</taxon>
        <taxon>Rhodobacterales</taxon>
        <taxon>Roseobacteraceae</taxon>
        <taxon>Pontibaca</taxon>
    </lineage>
</organism>
<dbReference type="STRING" id="515897.SAMN05421849_2592"/>
<dbReference type="EMBL" id="FTPS01000007">
    <property type="protein sequence ID" value="SIT87149.1"/>
    <property type="molecule type" value="Genomic_DNA"/>
</dbReference>
<dbReference type="Pfam" id="PF02814">
    <property type="entry name" value="UreE_N"/>
    <property type="match status" value="1"/>
</dbReference>
<evidence type="ECO:0000259" key="7">
    <source>
        <dbReference type="SMART" id="SM00988"/>
    </source>
</evidence>
<dbReference type="InterPro" id="IPR007864">
    <property type="entry name" value="UreE_C_dom"/>
</dbReference>
<dbReference type="Gene3D" id="3.30.70.790">
    <property type="entry name" value="UreE, C-terminal domain"/>
    <property type="match status" value="1"/>
</dbReference>
<dbReference type="HAMAP" id="MF_00822">
    <property type="entry name" value="UreE"/>
    <property type="match status" value="1"/>
</dbReference>
<keyword evidence="2 5" id="KW-0963">Cytoplasm</keyword>
<dbReference type="InterPro" id="IPR036118">
    <property type="entry name" value="UreE_N_sf"/>
</dbReference>
<evidence type="ECO:0000313" key="9">
    <source>
        <dbReference type="Proteomes" id="UP000192455"/>
    </source>
</evidence>
<evidence type="ECO:0000256" key="2">
    <source>
        <dbReference type="ARBA" id="ARBA00022490"/>
    </source>
</evidence>
<dbReference type="GO" id="GO:0016151">
    <property type="term" value="F:nickel cation binding"/>
    <property type="evidence" value="ECO:0007669"/>
    <property type="project" value="UniProtKB-UniRule"/>
</dbReference>
<evidence type="ECO:0000256" key="3">
    <source>
        <dbReference type="ARBA" id="ARBA00022596"/>
    </source>
</evidence>
<dbReference type="GO" id="GO:0019627">
    <property type="term" value="P:urea metabolic process"/>
    <property type="evidence" value="ECO:0007669"/>
    <property type="project" value="InterPro"/>
</dbReference>
<dbReference type="InterPro" id="IPR012406">
    <property type="entry name" value="UreE"/>
</dbReference>
<dbReference type="GO" id="GO:0051082">
    <property type="term" value="F:unfolded protein binding"/>
    <property type="evidence" value="ECO:0007669"/>
    <property type="project" value="UniProtKB-UniRule"/>
</dbReference>
<dbReference type="Proteomes" id="UP000192455">
    <property type="component" value="Unassembled WGS sequence"/>
</dbReference>
<comment type="subcellular location">
    <subcellularLocation>
        <location evidence="1 5">Cytoplasm</location>
    </subcellularLocation>
</comment>
<gene>
    <name evidence="5" type="primary">ureE</name>
    <name evidence="8" type="ORF">SAMN05421849_2592</name>
</gene>
<dbReference type="GO" id="GO:0065003">
    <property type="term" value="P:protein-containing complex assembly"/>
    <property type="evidence" value="ECO:0007669"/>
    <property type="project" value="InterPro"/>
</dbReference>
<keyword evidence="3 5" id="KW-0533">Nickel</keyword>
<evidence type="ECO:0000256" key="5">
    <source>
        <dbReference type="HAMAP-Rule" id="MF_00822"/>
    </source>
</evidence>
<dbReference type="SMART" id="SM00988">
    <property type="entry name" value="UreE_N"/>
    <property type="match status" value="1"/>
</dbReference>